<keyword evidence="3" id="KW-1185">Reference proteome</keyword>
<name>A0A518BNC4_9BACT</name>
<dbReference type="AlphaFoldDB" id="A0A518BNC4"/>
<keyword evidence="1" id="KW-0732">Signal</keyword>
<gene>
    <name evidence="2" type="ORF">Pla133_35730</name>
</gene>
<feature type="chain" id="PRO_5021820827" description="Phytase-like domain-containing protein" evidence="1">
    <location>
        <begin position="25"/>
        <end position="561"/>
    </location>
</feature>
<proteinExistence type="predicted"/>
<dbReference type="Proteomes" id="UP000316921">
    <property type="component" value="Chromosome"/>
</dbReference>
<sequence precursor="true">MNLVLASPALALAVSAAAALPASAQLSPMAQGQGGYSVSAPLFTVGQTFTGTRGALNPLTAGDYTPPGVLDGLGAFALDANTVRVLANHELGAGAGYPYLVNDGQGGSFSLTGARVSYFDVDRTSRQIVDAGLAINKIYDATGAVATDNSFLTAGFTGLSRLCSAQLVPAGSYGLVDTIFFTGEEDGGNFNPIGGAEWALDVATGDLWQVPFMGRGAWENITPVAIGNPNLVAFILADDTSPFDADGDGIDEAAPLFAYVGVKNPAGGFLGRNGLKNGQLFVWVSSTGETSPLEFKGSGFLNGGFVPINNKPIPALASEDGSTGFDEYGFPTQRNLWIQAEQVGAFGFSRPEDVATNPADGTQIALASTGVDTYAVDPDTGDGVDTFGTVYVLDVNPTDGTGTLIIVYDGDADPKRTLRSPDNLDWADDGFIYAQEDKAETDTLNGELLFGPGAVNTNEAGIVRLSTGSIARRVANIDRNVVLDASLVDPIQAVDVDAGSVGAWESSGILDVSSLFGEQPGHLFLIDIQAHGIDDQDQFNAGSRLTDNDLVEGGQLLFLER</sequence>
<evidence type="ECO:0000313" key="2">
    <source>
        <dbReference type="EMBL" id="QDU68475.1"/>
    </source>
</evidence>
<evidence type="ECO:0000256" key="1">
    <source>
        <dbReference type="SAM" id="SignalP"/>
    </source>
</evidence>
<dbReference type="KEGG" id="pbap:Pla133_35730"/>
<evidence type="ECO:0000313" key="3">
    <source>
        <dbReference type="Proteomes" id="UP000316921"/>
    </source>
</evidence>
<feature type="signal peptide" evidence="1">
    <location>
        <begin position="1"/>
        <end position="24"/>
    </location>
</feature>
<evidence type="ECO:0008006" key="4">
    <source>
        <dbReference type="Google" id="ProtNLM"/>
    </source>
</evidence>
<organism evidence="2 3">
    <name type="scientific">Engelhardtia mirabilis</name>
    <dbReference type="NCBI Taxonomy" id="2528011"/>
    <lineage>
        <taxon>Bacteria</taxon>
        <taxon>Pseudomonadati</taxon>
        <taxon>Planctomycetota</taxon>
        <taxon>Planctomycetia</taxon>
        <taxon>Planctomycetia incertae sedis</taxon>
        <taxon>Engelhardtia</taxon>
    </lineage>
</organism>
<dbReference type="EMBL" id="CP036287">
    <property type="protein sequence ID" value="QDU68475.1"/>
    <property type="molecule type" value="Genomic_DNA"/>
</dbReference>
<reference evidence="2 3" key="1">
    <citation type="submission" date="2019-02" db="EMBL/GenBank/DDBJ databases">
        <title>Deep-cultivation of Planctomycetes and their phenomic and genomic characterization uncovers novel biology.</title>
        <authorList>
            <person name="Wiegand S."/>
            <person name="Jogler M."/>
            <person name="Boedeker C."/>
            <person name="Pinto D."/>
            <person name="Vollmers J."/>
            <person name="Rivas-Marin E."/>
            <person name="Kohn T."/>
            <person name="Peeters S.H."/>
            <person name="Heuer A."/>
            <person name="Rast P."/>
            <person name="Oberbeckmann S."/>
            <person name="Bunk B."/>
            <person name="Jeske O."/>
            <person name="Meyerdierks A."/>
            <person name="Storesund J.E."/>
            <person name="Kallscheuer N."/>
            <person name="Luecker S."/>
            <person name="Lage O.M."/>
            <person name="Pohl T."/>
            <person name="Merkel B.J."/>
            <person name="Hornburger P."/>
            <person name="Mueller R.-W."/>
            <person name="Bruemmer F."/>
            <person name="Labrenz M."/>
            <person name="Spormann A.M."/>
            <person name="Op den Camp H."/>
            <person name="Overmann J."/>
            <person name="Amann R."/>
            <person name="Jetten M.S.M."/>
            <person name="Mascher T."/>
            <person name="Medema M.H."/>
            <person name="Devos D.P."/>
            <person name="Kaster A.-K."/>
            <person name="Ovreas L."/>
            <person name="Rohde M."/>
            <person name="Galperin M.Y."/>
            <person name="Jogler C."/>
        </authorList>
    </citation>
    <scope>NUCLEOTIDE SEQUENCE [LARGE SCALE GENOMIC DNA]</scope>
    <source>
        <strain evidence="2 3">Pla133</strain>
    </source>
</reference>
<protein>
    <recommendedName>
        <fullName evidence="4">Phytase-like domain-containing protein</fullName>
    </recommendedName>
</protein>
<accession>A0A518BNC4</accession>
<dbReference type="RefSeq" id="WP_145067524.1">
    <property type="nucleotide sequence ID" value="NZ_CP036287.1"/>
</dbReference>